<organism evidence="1 2">
    <name type="scientific">Novosphingobium clariflavum</name>
    <dbReference type="NCBI Taxonomy" id="2029884"/>
    <lineage>
        <taxon>Bacteria</taxon>
        <taxon>Pseudomonadati</taxon>
        <taxon>Pseudomonadota</taxon>
        <taxon>Alphaproteobacteria</taxon>
        <taxon>Sphingomonadales</taxon>
        <taxon>Sphingomonadaceae</taxon>
        <taxon>Novosphingobium</taxon>
    </lineage>
</organism>
<gene>
    <name evidence="1" type="ORF">ACFFF8_08465</name>
</gene>
<protein>
    <recommendedName>
        <fullName evidence="3">Transferrin-binding protein B C-lobe/N-lobe beta barrel domain-containing protein</fullName>
    </recommendedName>
</protein>
<dbReference type="EMBL" id="JBHLTM010000028">
    <property type="protein sequence ID" value="MFC0684627.1"/>
    <property type="molecule type" value="Genomic_DNA"/>
</dbReference>
<accession>A0ABV6S7A0</accession>
<evidence type="ECO:0000313" key="1">
    <source>
        <dbReference type="EMBL" id="MFC0684627.1"/>
    </source>
</evidence>
<evidence type="ECO:0000313" key="2">
    <source>
        <dbReference type="Proteomes" id="UP001589858"/>
    </source>
</evidence>
<proteinExistence type="predicted"/>
<keyword evidence="2" id="KW-1185">Reference proteome</keyword>
<reference evidence="1 2" key="1">
    <citation type="submission" date="2024-09" db="EMBL/GenBank/DDBJ databases">
        <authorList>
            <person name="Sun Q."/>
            <person name="Mori K."/>
        </authorList>
    </citation>
    <scope>NUCLEOTIDE SEQUENCE [LARGE SCALE GENOMIC DNA]</scope>
    <source>
        <strain evidence="1 2">CICC 11035S</strain>
    </source>
</reference>
<dbReference type="RefSeq" id="WP_267223071.1">
    <property type="nucleotide sequence ID" value="NZ_JAPCWC010000020.1"/>
</dbReference>
<comment type="caution">
    <text evidence="1">The sequence shown here is derived from an EMBL/GenBank/DDBJ whole genome shotgun (WGS) entry which is preliminary data.</text>
</comment>
<sequence length="260" mass="26774">MPEIYGFPDTDLVGLWLPTEEGLTLGANVSTLADLSGNGNNVSLHLGAQVPVATATSLQTTVAGAGFMFDTDIPWGQEFSIVLATRFSHAVASGTYPVIHQSTSGFQSGGMGVSNPETGVTINVDHGAAAANIQPAMFANAGGGVNFGGSPRKGVTIDAASHNAWFITAWSYKPSTDQFTFRAKASGAILGTSSTDGPTAAYMEAFGGLHAFGLGRYLTNNVSGEFHGTAMYSTAKDADGLDALITSMKNHMNAVGIDTV</sequence>
<name>A0ABV6S7A0_9SPHN</name>
<evidence type="ECO:0008006" key="3">
    <source>
        <dbReference type="Google" id="ProtNLM"/>
    </source>
</evidence>
<dbReference type="Proteomes" id="UP001589858">
    <property type="component" value="Unassembled WGS sequence"/>
</dbReference>